<dbReference type="Proteomes" id="UP000322035">
    <property type="component" value="Chromosome"/>
</dbReference>
<gene>
    <name evidence="1" type="primary">sapA6</name>
    <name evidence="1" type="ORF">CFVT_0519</name>
</gene>
<dbReference type="EMBL" id="CP043435">
    <property type="protein sequence ID" value="QEL44495.1"/>
    <property type="molecule type" value="Genomic_DNA"/>
</dbReference>
<dbReference type="AlphaFoldDB" id="A0AAE6IXT0"/>
<organism evidence="1 2">
    <name type="scientific">Campylobacter fetus subsp. venerealis NCTC 10354</name>
    <dbReference type="NCBI Taxonomy" id="983328"/>
    <lineage>
        <taxon>Bacteria</taxon>
        <taxon>Pseudomonadati</taxon>
        <taxon>Campylobacterota</taxon>
        <taxon>Epsilonproteobacteria</taxon>
        <taxon>Campylobacterales</taxon>
        <taxon>Campylobacteraceae</taxon>
        <taxon>Campylobacter</taxon>
        <taxon>Campylobacter fetus subsp. venerealis bv. venerealis</taxon>
    </lineage>
</organism>
<proteinExistence type="predicted"/>
<evidence type="ECO:0000313" key="2">
    <source>
        <dbReference type="Proteomes" id="UP000322035"/>
    </source>
</evidence>
<dbReference type="PRINTS" id="PR00313">
    <property type="entry name" value="CABNDNGRPT"/>
</dbReference>
<reference evidence="1 2" key="1">
    <citation type="submission" date="2019-08" db="EMBL/GenBank/DDBJ databases">
        <title>Complete genomes of the Campylobacter fetus subsp. venerealis, Campylobacter lari subsp. concheus, Campylobacter sputorum bv. sputorum and Campylobacter volucris type strains.</title>
        <authorList>
            <person name="Miller W.G."/>
            <person name="Yee E."/>
        </authorList>
    </citation>
    <scope>NUCLEOTIDE SEQUENCE [LARGE SCALE GENOMIC DNA]</scope>
    <source>
        <strain evidence="1 2">NCTC 10354</strain>
    </source>
</reference>
<protein>
    <submittedName>
        <fullName evidence="1">Surface array protein A</fullName>
    </submittedName>
</protein>
<evidence type="ECO:0000313" key="1">
    <source>
        <dbReference type="EMBL" id="QEL44495.1"/>
    </source>
</evidence>
<accession>A0AAE6IXT0</accession>
<dbReference type="RefSeq" id="WP_149120584.1">
    <property type="nucleotide sequence ID" value="NZ_CP043435.1"/>
</dbReference>
<sequence length="939" mass="95437">MLNKTDVSMLYITIMGMASEGDGNKYWLDYANNNSLGVSSLANIMLDSPGAAKFFGDSLLAGNEKDFVTKIYSIALGNTSDVDGINYWTKAITGGGEFTDSKGNVISVASLSKGDLIGAMINSMVNGGSAESKAIFEAKAAASDYFADATLGKDISGLDEGTTSKLISEINSASDLDKVKSEIDALKSELPNPGSTYDLTEGNDNLKGTDLDDTFNGTTYVGNGTNKSTLSAFDKIDGGAGRDTLNAIFTANNNAAAATKLDQAEIDKSVKGVTNVENINIISDLETSGDFVFNGYEKVGFNVLGDIASFATDASKSVNVETTGTITAFTAAGTGKVDVVAGKISALTADSATSVNLTATNDTITLTSANAATSVNLKTSGAAKDATITSANAAKNITIDATGVATITSATAVENLTVKHATNVALNGDMDKLATVTLDNAALTAAIDIKSASTLNLINSSVNGQNISTAAKDVTVNLSGAAAKVKLNTTAATDQTVTLKANATDNSLEFDSATAKTTSVTASGSGKTLVIKGAEVETLVNIDTTAFNGAADVSFGKAGQGGKFSVKTGTGDDKIEFVGTTLTEGSVIDGGAGNDTIAMKSAALTSANFTMIKNIENVAISDAVATADLSSSAFKNIIITTKEVADTTLTINKNQVINFTAADAGSVKLITVKLNDATGANDVVKIVLDAAAKDASIALGTATADKALVIDTGIETLNITSLVKATSPENTANTVNAKLTDVTSIIIDGDAKITLGHAGTAGTDYSKVSMIDASALKAGLTFDASAITLGANATIKGGSGADSITVKGGNIVVDLVAGGDDTITLKKGAEKTDITTVNNFNAGDKIDIADAKNGTFTFNKITMNSDANLDDYITKAVAGDGSTNSAVSHFHHNGYTYVVVDGTAGATFTKATDTIIKLSGTLDLKLSGDNVVVDDGSVI</sequence>
<name>A0AAE6IXT0_CAMFE</name>